<evidence type="ECO:0000256" key="5">
    <source>
        <dbReference type="ARBA" id="ARBA00022777"/>
    </source>
</evidence>
<keyword evidence="9" id="KW-1133">Transmembrane helix</keyword>
<dbReference type="CDD" id="cd14014">
    <property type="entry name" value="STKc_PknB_like"/>
    <property type="match status" value="1"/>
</dbReference>
<dbReference type="PROSITE" id="PS00108">
    <property type="entry name" value="PROTEIN_KINASE_ST"/>
    <property type="match status" value="1"/>
</dbReference>
<reference evidence="11 12" key="1">
    <citation type="submission" date="2020-08" db="EMBL/GenBank/DDBJ databases">
        <title>Sequencing the genomes of 1000 actinobacteria strains.</title>
        <authorList>
            <person name="Klenk H.-P."/>
        </authorList>
    </citation>
    <scope>NUCLEOTIDE SEQUENCE [LARGE SCALE GENOMIC DNA]</scope>
    <source>
        <strain evidence="11 12">DSM 16678</strain>
    </source>
</reference>
<feature type="compositionally biased region" description="Low complexity" evidence="8">
    <location>
        <begin position="369"/>
        <end position="378"/>
    </location>
</feature>
<dbReference type="PANTHER" id="PTHR43289">
    <property type="entry name" value="MITOGEN-ACTIVATED PROTEIN KINASE KINASE KINASE 20-RELATED"/>
    <property type="match status" value="1"/>
</dbReference>
<keyword evidence="9" id="KW-0472">Membrane</keyword>
<name>A0A839YDX9_9ACTN</name>
<dbReference type="PROSITE" id="PS50011">
    <property type="entry name" value="PROTEIN_KINASE_DOM"/>
    <property type="match status" value="1"/>
</dbReference>
<evidence type="ECO:0000259" key="10">
    <source>
        <dbReference type="PROSITE" id="PS50011"/>
    </source>
</evidence>
<keyword evidence="4 7" id="KW-0547">Nucleotide-binding</keyword>
<dbReference type="SUPFAM" id="SSF56112">
    <property type="entry name" value="Protein kinase-like (PK-like)"/>
    <property type="match status" value="1"/>
</dbReference>
<protein>
    <recommendedName>
        <fullName evidence="1">non-specific serine/threonine protein kinase</fullName>
        <ecNumber evidence="1">2.7.11.1</ecNumber>
    </recommendedName>
</protein>
<dbReference type="SMART" id="SM00220">
    <property type="entry name" value="S_TKc"/>
    <property type="match status" value="1"/>
</dbReference>
<evidence type="ECO:0000256" key="1">
    <source>
        <dbReference type="ARBA" id="ARBA00012513"/>
    </source>
</evidence>
<comment type="caution">
    <text evidence="11">The sequence shown here is derived from an EMBL/GenBank/DDBJ whole genome shotgun (WGS) entry which is preliminary data.</text>
</comment>
<dbReference type="EMBL" id="JACIBU010000002">
    <property type="protein sequence ID" value="MBB3678644.1"/>
    <property type="molecule type" value="Genomic_DNA"/>
</dbReference>
<dbReference type="RefSeq" id="WP_221204035.1">
    <property type="nucleotide sequence ID" value="NZ_JACIBU010000002.1"/>
</dbReference>
<dbReference type="EC" id="2.7.11.1" evidence="1"/>
<dbReference type="GO" id="GO:0005524">
    <property type="term" value="F:ATP binding"/>
    <property type="evidence" value="ECO:0007669"/>
    <property type="project" value="UniProtKB-UniRule"/>
</dbReference>
<evidence type="ECO:0000256" key="2">
    <source>
        <dbReference type="ARBA" id="ARBA00022527"/>
    </source>
</evidence>
<evidence type="ECO:0000256" key="8">
    <source>
        <dbReference type="SAM" id="MobiDB-lite"/>
    </source>
</evidence>
<keyword evidence="2" id="KW-0723">Serine/threonine-protein kinase</keyword>
<organism evidence="11 12">
    <name type="scientific">Modestobacter versicolor</name>
    <dbReference type="NCBI Taxonomy" id="429133"/>
    <lineage>
        <taxon>Bacteria</taxon>
        <taxon>Bacillati</taxon>
        <taxon>Actinomycetota</taxon>
        <taxon>Actinomycetes</taxon>
        <taxon>Geodermatophilales</taxon>
        <taxon>Geodermatophilaceae</taxon>
        <taxon>Modestobacter</taxon>
    </lineage>
</organism>
<dbReference type="InterPro" id="IPR017441">
    <property type="entry name" value="Protein_kinase_ATP_BS"/>
</dbReference>
<dbReference type="InterPro" id="IPR000719">
    <property type="entry name" value="Prot_kinase_dom"/>
</dbReference>
<dbReference type="GO" id="GO:0004674">
    <property type="term" value="F:protein serine/threonine kinase activity"/>
    <property type="evidence" value="ECO:0007669"/>
    <property type="project" value="UniProtKB-KW"/>
</dbReference>
<keyword evidence="5 11" id="KW-0418">Kinase</keyword>
<evidence type="ECO:0000256" key="7">
    <source>
        <dbReference type="PROSITE-ProRule" id="PRU10141"/>
    </source>
</evidence>
<dbReference type="Gene3D" id="3.30.200.20">
    <property type="entry name" value="Phosphorylase Kinase, domain 1"/>
    <property type="match status" value="1"/>
</dbReference>
<dbReference type="Gene3D" id="1.10.510.10">
    <property type="entry name" value="Transferase(Phosphotransferase) domain 1"/>
    <property type="match status" value="1"/>
</dbReference>
<feature type="domain" description="Protein kinase" evidence="10">
    <location>
        <begin position="16"/>
        <end position="292"/>
    </location>
</feature>
<dbReference type="PANTHER" id="PTHR43289:SF6">
    <property type="entry name" value="SERINE_THREONINE-PROTEIN KINASE NEKL-3"/>
    <property type="match status" value="1"/>
</dbReference>
<evidence type="ECO:0000256" key="6">
    <source>
        <dbReference type="ARBA" id="ARBA00022840"/>
    </source>
</evidence>
<dbReference type="PROSITE" id="PS00107">
    <property type="entry name" value="PROTEIN_KINASE_ATP"/>
    <property type="match status" value="1"/>
</dbReference>
<dbReference type="InterPro" id="IPR011009">
    <property type="entry name" value="Kinase-like_dom_sf"/>
</dbReference>
<keyword evidence="6 7" id="KW-0067">ATP-binding</keyword>
<sequence length="578" mass="59648">MSGDQGELTGESFGGYRVLGVLGTGGMGRVLRAHDAEHERDVALKVLHPQWAQDEGYRERFRREARIAARLNEPHVIPIHRFGEIDGRLFLDMRLVEGEDLASLLVRSGPLDPARAVDLVGQVARALDAAHADGLVHRDVKPSNVLLVGRGDGVDLADSSVGEDFAYLVDFGIARTADPGDGPALTSTGFAVGSTEYMAPERFGGPVLDGRADVYSLACVLFELLTGQRPFAAADPAGLMHAHLYEQPTAPSALRPGLPELLDGVVLRGLAKDREQRWTSAGGMAAAARAALAVNGVEVPRPAEHPDAVPTVLGAVSPTGGDGRTATRPRPLVPSTPTAVGAPASVAAAPGGVPAPGNGPVPPPAWSDPGAAGRPAQPQPAARFGIGSLLAVAAVPVLAVIALGVLLLLTDRRADRAADQAVDAASRLLAFSVPSNVDAADCTTAEPGGDVVRELSCGPTVDGEGPTSGTYSVVAGDGAADAFAADVAAQELDELADVFECGSGEDTQGWTSVTDVDTDGDEVEVGRLACWVDDDGDSVLSWTWPDIGARSVVELRGGGGGGLSDLRSWWDSTADRGY</sequence>
<evidence type="ECO:0000256" key="4">
    <source>
        <dbReference type="ARBA" id="ARBA00022741"/>
    </source>
</evidence>
<gene>
    <name evidence="11" type="ORF">FHX36_004433</name>
</gene>
<feature type="transmembrane region" description="Helical" evidence="9">
    <location>
        <begin position="384"/>
        <end position="409"/>
    </location>
</feature>
<feature type="compositionally biased region" description="Low complexity" evidence="8">
    <location>
        <begin position="339"/>
        <end position="356"/>
    </location>
</feature>
<dbReference type="Pfam" id="PF00069">
    <property type="entry name" value="Pkinase"/>
    <property type="match status" value="1"/>
</dbReference>
<accession>A0A839YDX9</accession>
<evidence type="ECO:0000313" key="11">
    <source>
        <dbReference type="EMBL" id="MBB3678644.1"/>
    </source>
</evidence>
<evidence type="ECO:0000256" key="9">
    <source>
        <dbReference type="SAM" id="Phobius"/>
    </source>
</evidence>
<evidence type="ECO:0000313" key="12">
    <source>
        <dbReference type="Proteomes" id="UP000580718"/>
    </source>
</evidence>
<dbReference type="Proteomes" id="UP000580718">
    <property type="component" value="Unassembled WGS sequence"/>
</dbReference>
<feature type="binding site" evidence="7">
    <location>
        <position position="45"/>
    </location>
    <ligand>
        <name>ATP</name>
        <dbReference type="ChEBI" id="CHEBI:30616"/>
    </ligand>
</feature>
<keyword evidence="9" id="KW-0812">Transmembrane</keyword>
<dbReference type="FunFam" id="1.10.510.10:FF:000021">
    <property type="entry name" value="Serine/threonine protein kinase"/>
    <property type="match status" value="1"/>
</dbReference>
<dbReference type="AlphaFoldDB" id="A0A839YDX9"/>
<proteinExistence type="predicted"/>
<keyword evidence="3 11" id="KW-0808">Transferase</keyword>
<evidence type="ECO:0000256" key="3">
    <source>
        <dbReference type="ARBA" id="ARBA00022679"/>
    </source>
</evidence>
<feature type="compositionally biased region" description="Pro residues" evidence="8">
    <location>
        <begin position="357"/>
        <end position="366"/>
    </location>
</feature>
<feature type="region of interest" description="Disordered" evidence="8">
    <location>
        <begin position="302"/>
        <end position="378"/>
    </location>
</feature>
<dbReference type="InterPro" id="IPR008271">
    <property type="entry name" value="Ser/Thr_kinase_AS"/>
</dbReference>